<accession>A0A5A7V6C5</accession>
<evidence type="ECO:0000313" key="1">
    <source>
        <dbReference type="EMBL" id="KAA0063822.1"/>
    </source>
</evidence>
<dbReference type="EMBL" id="SSTE01002217">
    <property type="protein sequence ID" value="KAA0063822.1"/>
    <property type="molecule type" value="Genomic_DNA"/>
</dbReference>
<dbReference type="Proteomes" id="UP000321393">
    <property type="component" value="Unassembled WGS sequence"/>
</dbReference>
<gene>
    <name evidence="1" type="ORF">E6C27_scaffold827G00410</name>
</gene>
<evidence type="ECO:0000313" key="2">
    <source>
        <dbReference type="Proteomes" id="UP000321393"/>
    </source>
</evidence>
<organism evidence="1 2">
    <name type="scientific">Cucumis melo var. makuwa</name>
    <name type="common">Oriental melon</name>
    <dbReference type="NCBI Taxonomy" id="1194695"/>
    <lineage>
        <taxon>Eukaryota</taxon>
        <taxon>Viridiplantae</taxon>
        <taxon>Streptophyta</taxon>
        <taxon>Embryophyta</taxon>
        <taxon>Tracheophyta</taxon>
        <taxon>Spermatophyta</taxon>
        <taxon>Magnoliopsida</taxon>
        <taxon>eudicotyledons</taxon>
        <taxon>Gunneridae</taxon>
        <taxon>Pentapetalae</taxon>
        <taxon>rosids</taxon>
        <taxon>fabids</taxon>
        <taxon>Cucurbitales</taxon>
        <taxon>Cucurbitaceae</taxon>
        <taxon>Benincaseae</taxon>
        <taxon>Cucumis</taxon>
    </lineage>
</organism>
<sequence length="130" mass="14512">MFVSINTKGLLKVKRHDVVFTRPKNNEPKDEVDIASCGHVTIEEASNHETFEEDVEAALLSLEDGGQSMIDELKKVNLGTIEEPRPTFISAQLFDDDENEYVSLLKAYKDVFACSCKEMAGLDPKMAFIA</sequence>
<reference evidence="1 2" key="1">
    <citation type="submission" date="2019-08" db="EMBL/GenBank/DDBJ databases">
        <title>Draft genome sequences of two oriental melons (Cucumis melo L. var makuwa).</title>
        <authorList>
            <person name="Kwon S.-Y."/>
        </authorList>
    </citation>
    <scope>NUCLEOTIDE SEQUENCE [LARGE SCALE GENOMIC DNA]</scope>
    <source>
        <strain evidence="2">cv. SW 3</strain>
        <tissue evidence="1">Leaf</tissue>
    </source>
</reference>
<protein>
    <submittedName>
        <fullName evidence="1">Uncharacterized protein</fullName>
    </submittedName>
</protein>
<name>A0A5A7V6C5_CUCMM</name>
<proteinExistence type="predicted"/>
<dbReference type="AlphaFoldDB" id="A0A5A7V6C5"/>
<comment type="caution">
    <text evidence="1">The sequence shown here is derived from an EMBL/GenBank/DDBJ whole genome shotgun (WGS) entry which is preliminary data.</text>
</comment>